<keyword evidence="1" id="KW-0812">Transmembrane</keyword>
<name>A0A0F8YXP4_9ZZZZ</name>
<organism evidence="2">
    <name type="scientific">marine sediment metagenome</name>
    <dbReference type="NCBI Taxonomy" id="412755"/>
    <lineage>
        <taxon>unclassified sequences</taxon>
        <taxon>metagenomes</taxon>
        <taxon>ecological metagenomes</taxon>
    </lineage>
</organism>
<comment type="caution">
    <text evidence="2">The sequence shown here is derived from an EMBL/GenBank/DDBJ whole genome shotgun (WGS) entry which is preliminary data.</text>
</comment>
<reference evidence="2" key="1">
    <citation type="journal article" date="2015" name="Nature">
        <title>Complex archaea that bridge the gap between prokaryotes and eukaryotes.</title>
        <authorList>
            <person name="Spang A."/>
            <person name="Saw J.H."/>
            <person name="Jorgensen S.L."/>
            <person name="Zaremba-Niedzwiedzka K."/>
            <person name="Martijn J."/>
            <person name="Lind A.E."/>
            <person name="van Eijk R."/>
            <person name="Schleper C."/>
            <person name="Guy L."/>
            <person name="Ettema T.J."/>
        </authorList>
    </citation>
    <scope>NUCLEOTIDE SEQUENCE</scope>
</reference>
<gene>
    <name evidence="2" type="ORF">LCGC14_2765400</name>
</gene>
<keyword evidence="1" id="KW-1133">Transmembrane helix</keyword>
<protein>
    <submittedName>
        <fullName evidence="2">Uncharacterized protein</fullName>
    </submittedName>
</protein>
<feature type="transmembrane region" description="Helical" evidence="1">
    <location>
        <begin position="7"/>
        <end position="26"/>
    </location>
</feature>
<evidence type="ECO:0000313" key="2">
    <source>
        <dbReference type="EMBL" id="KKK86222.1"/>
    </source>
</evidence>
<dbReference type="EMBL" id="LAZR01050945">
    <property type="protein sequence ID" value="KKK86222.1"/>
    <property type="molecule type" value="Genomic_DNA"/>
</dbReference>
<sequence>MKWFVKLIIEVLVVGVVAAVAIWYLTNYVL</sequence>
<dbReference type="AlphaFoldDB" id="A0A0F8YXP4"/>
<keyword evidence="1" id="KW-0472">Membrane</keyword>
<accession>A0A0F8YXP4</accession>
<proteinExistence type="predicted"/>
<evidence type="ECO:0000256" key="1">
    <source>
        <dbReference type="SAM" id="Phobius"/>
    </source>
</evidence>